<dbReference type="PROSITE" id="PS52004">
    <property type="entry name" value="KS3_2"/>
    <property type="match status" value="1"/>
</dbReference>
<keyword evidence="7" id="KW-1185">Reference proteome</keyword>
<dbReference type="VEuPathDB" id="AmoebaDB:FDP41_002358"/>
<dbReference type="GO" id="GO:0005739">
    <property type="term" value="C:mitochondrion"/>
    <property type="evidence" value="ECO:0007669"/>
    <property type="project" value="TreeGrafter"/>
</dbReference>
<dbReference type="FunFam" id="3.40.47.10:FF:000018">
    <property type="entry name" value="3-oxoacyl-[acyl-carrier-protein] synthase 2"/>
    <property type="match status" value="1"/>
</dbReference>
<protein>
    <recommendedName>
        <fullName evidence="2">beta-ketoacyl-[acyl-carrier-protein] synthase I</fullName>
        <ecNumber evidence="2">2.3.1.41</ecNumber>
    </recommendedName>
</protein>
<evidence type="ECO:0000256" key="1">
    <source>
        <dbReference type="ARBA" id="ARBA00008467"/>
    </source>
</evidence>
<dbReference type="PANTHER" id="PTHR11712">
    <property type="entry name" value="POLYKETIDE SYNTHASE-RELATED"/>
    <property type="match status" value="1"/>
</dbReference>
<dbReference type="InterPro" id="IPR020841">
    <property type="entry name" value="PKS_Beta-ketoAc_synthase_dom"/>
</dbReference>
<dbReference type="AlphaFoldDB" id="A0A6A5BXQ8"/>
<comment type="caution">
    <text evidence="6">The sequence shown here is derived from an EMBL/GenBank/DDBJ whole genome shotgun (WGS) entry which is preliminary data.</text>
</comment>
<organism evidence="6 7">
    <name type="scientific">Naegleria fowleri</name>
    <name type="common">Brain eating amoeba</name>
    <dbReference type="NCBI Taxonomy" id="5763"/>
    <lineage>
        <taxon>Eukaryota</taxon>
        <taxon>Discoba</taxon>
        <taxon>Heterolobosea</taxon>
        <taxon>Tetramitia</taxon>
        <taxon>Eutetramitia</taxon>
        <taxon>Vahlkampfiidae</taxon>
        <taxon>Naegleria</taxon>
    </lineage>
</organism>
<evidence type="ECO:0000256" key="2">
    <source>
        <dbReference type="ARBA" id="ARBA00013191"/>
    </source>
</evidence>
<dbReference type="SUPFAM" id="SSF53901">
    <property type="entry name" value="Thiolase-like"/>
    <property type="match status" value="2"/>
</dbReference>
<comment type="similarity">
    <text evidence="1 4">Belongs to the thiolase-like superfamily. Beta-ketoacyl-ACP synthases family.</text>
</comment>
<name>A0A6A5BXQ8_NAEFO</name>
<dbReference type="Gene3D" id="3.40.47.10">
    <property type="match status" value="2"/>
</dbReference>
<evidence type="ECO:0000259" key="5">
    <source>
        <dbReference type="PROSITE" id="PS52004"/>
    </source>
</evidence>
<dbReference type="VEuPathDB" id="AmoebaDB:NF0007540"/>
<dbReference type="NCBIfam" id="NF005589">
    <property type="entry name" value="PRK07314.1"/>
    <property type="match status" value="1"/>
</dbReference>
<dbReference type="GO" id="GO:0004315">
    <property type="term" value="F:3-oxoacyl-[acyl-carrier-protein] synthase activity"/>
    <property type="evidence" value="ECO:0007669"/>
    <property type="project" value="UniProtKB-EC"/>
</dbReference>
<dbReference type="PANTHER" id="PTHR11712:SF336">
    <property type="entry name" value="3-OXOACYL-[ACYL-CARRIER-PROTEIN] SYNTHASE, MITOCHONDRIAL"/>
    <property type="match status" value="1"/>
</dbReference>
<keyword evidence="3 4" id="KW-0808">Transferase</keyword>
<evidence type="ECO:0000313" key="6">
    <source>
        <dbReference type="EMBL" id="KAF0978538.1"/>
    </source>
</evidence>
<dbReference type="VEuPathDB" id="AmoebaDB:NfTy_042250"/>
<dbReference type="GO" id="GO:0006633">
    <property type="term" value="P:fatty acid biosynthetic process"/>
    <property type="evidence" value="ECO:0007669"/>
    <property type="project" value="TreeGrafter"/>
</dbReference>
<dbReference type="Pfam" id="PF02801">
    <property type="entry name" value="Ketoacyl-synt_C"/>
    <property type="match status" value="1"/>
</dbReference>
<gene>
    <name evidence="6" type="ORF">FDP41_002358</name>
</gene>
<evidence type="ECO:0000256" key="4">
    <source>
        <dbReference type="RuleBase" id="RU003694"/>
    </source>
</evidence>
<dbReference type="CDD" id="cd00834">
    <property type="entry name" value="KAS_I_II"/>
    <property type="match status" value="1"/>
</dbReference>
<dbReference type="InterPro" id="IPR016039">
    <property type="entry name" value="Thiolase-like"/>
</dbReference>
<dbReference type="Pfam" id="PF00109">
    <property type="entry name" value="ketoacyl-synt"/>
    <property type="match status" value="1"/>
</dbReference>
<proteinExistence type="inferred from homology"/>
<dbReference type="EC" id="2.3.1.41" evidence="2"/>
<dbReference type="InterPro" id="IPR014030">
    <property type="entry name" value="Ketoacyl_synth_N"/>
</dbReference>
<dbReference type="Proteomes" id="UP000444721">
    <property type="component" value="Unassembled WGS sequence"/>
</dbReference>
<reference evidence="6 7" key="1">
    <citation type="journal article" date="2019" name="Sci. Rep.">
        <title>Nanopore sequencing improves the draft genome of the human pathogenic amoeba Naegleria fowleri.</title>
        <authorList>
            <person name="Liechti N."/>
            <person name="Schurch N."/>
            <person name="Bruggmann R."/>
            <person name="Wittwer M."/>
        </authorList>
    </citation>
    <scope>NUCLEOTIDE SEQUENCE [LARGE SCALE GENOMIC DNA]</scope>
    <source>
        <strain evidence="6 7">ATCC 30894</strain>
    </source>
</reference>
<dbReference type="RefSeq" id="XP_044563251.1">
    <property type="nucleotide sequence ID" value="XM_044705543.1"/>
</dbReference>
<evidence type="ECO:0000256" key="3">
    <source>
        <dbReference type="ARBA" id="ARBA00022679"/>
    </source>
</evidence>
<dbReference type="OrthoDB" id="5334845at2759"/>
<accession>A0A6A5BXQ8</accession>
<dbReference type="GeneID" id="68109576"/>
<dbReference type="SMART" id="SM00825">
    <property type="entry name" value="PKS_KS"/>
    <property type="match status" value="1"/>
</dbReference>
<dbReference type="InterPro" id="IPR000794">
    <property type="entry name" value="Beta-ketoacyl_synthase"/>
</dbReference>
<dbReference type="InterPro" id="IPR014031">
    <property type="entry name" value="Ketoacyl_synth_C"/>
</dbReference>
<dbReference type="EMBL" id="VFQX01000029">
    <property type="protein sequence ID" value="KAF0978538.1"/>
    <property type="molecule type" value="Genomic_DNA"/>
</dbReference>
<feature type="domain" description="Ketosynthase family 3 (KS3)" evidence="5">
    <location>
        <begin position="74"/>
        <end position="509"/>
    </location>
</feature>
<sequence length="512" mass="56645">MIRPIQRYLKINKHLLNQQQSNFGQSHWLQKEKKIDHHHTYKHHHTSFTYFLLNVDSEQHQFRNFHLKKDLPSPKRVVVTGLGVVSPLGLTVETFWQHMLNGKCGIKQLPFDTLTEREQVIWTKIGNKIGGFIDPVELDQKLDQCLAFTESSNREKSITKSRLSKFIQFGMIAAFESIVDSGLDIKSMDKSQIGVSMGSSLGAGEEVGEAYMLVENEQHKKVSPVFYPRILNNMAAGYIAMQHDLQGPMMSCSTACATGAHSIGEAFQFIRHGHGKVMLAGGCENSFYPVFYVGFNRARALSSRNDPQTASRPFDKNRDGFVMSEGAGCLVLEELEHAQSRGAKIYAEIVGYGASGDAYHPTAPSPDGRAAMAAMRNAIHDSIVDVKLSDINHVNCHATSTPAGDKVELFAIQKLFENENQPIYVNSMKGSLGHMLGAAGASESVGTVLSIYHNKIPHTLNFEQVDEDSNLNVNKVRIVAKEPLETEVKAALCNSFGFGGTNASLLFVKYNP</sequence>
<dbReference type="OMA" id="QEVDHVA"/>
<evidence type="ECO:0000313" key="7">
    <source>
        <dbReference type="Proteomes" id="UP000444721"/>
    </source>
</evidence>